<dbReference type="InterPro" id="IPR001569">
    <property type="entry name" value="Ribosomal_eL37"/>
</dbReference>
<evidence type="ECO:0000256" key="8">
    <source>
        <dbReference type="ARBA" id="ARBA00023274"/>
    </source>
</evidence>
<sequence length="73" mass="8308">SLAKGTSSFGKRHNKTHTLCRRCGQYHFLIIADDPFIYKSTHVLLADTLQPRPVNVCTQMNYCGNSGYTNIFR</sequence>
<keyword evidence="6 9" id="KW-0694">RNA-binding</keyword>
<dbReference type="GO" id="GO:1990904">
    <property type="term" value="C:ribonucleoprotein complex"/>
    <property type="evidence" value="ECO:0007669"/>
    <property type="project" value="UniProtKB-KW"/>
</dbReference>
<dbReference type="InterPro" id="IPR011332">
    <property type="entry name" value="Ribosomal_zn-bd"/>
</dbReference>
<dbReference type="STRING" id="62708.A0A420H7U1"/>
<feature type="non-terminal residue" evidence="10">
    <location>
        <position position="1"/>
    </location>
</feature>
<dbReference type="GO" id="GO:0003735">
    <property type="term" value="F:structural constituent of ribosome"/>
    <property type="evidence" value="ECO:0007669"/>
    <property type="project" value="InterPro"/>
</dbReference>
<dbReference type="SUPFAM" id="SSF57829">
    <property type="entry name" value="Zn-binding ribosomal proteins"/>
    <property type="match status" value="1"/>
</dbReference>
<protein>
    <recommendedName>
        <fullName evidence="9">Ribosomal protein L37</fullName>
    </recommendedName>
</protein>
<evidence type="ECO:0000256" key="1">
    <source>
        <dbReference type="ARBA" id="ARBA00009805"/>
    </source>
</evidence>
<name>A0A420H7U1_9PEZI</name>
<comment type="similarity">
    <text evidence="1 9">Belongs to the eukaryotic ribosomal protein eL37 family.</text>
</comment>
<dbReference type="GO" id="GO:0006412">
    <property type="term" value="P:translation"/>
    <property type="evidence" value="ECO:0007669"/>
    <property type="project" value="InterPro"/>
</dbReference>
<evidence type="ECO:0000256" key="7">
    <source>
        <dbReference type="ARBA" id="ARBA00022980"/>
    </source>
</evidence>
<evidence type="ECO:0000256" key="5">
    <source>
        <dbReference type="ARBA" id="ARBA00022833"/>
    </source>
</evidence>
<evidence type="ECO:0000313" key="11">
    <source>
        <dbReference type="Proteomes" id="UP000283383"/>
    </source>
</evidence>
<comment type="caution">
    <text evidence="10">The sequence shown here is derived from an EMBL/GenBank/DDBJ whole genome shotgun (WGS) entry which is preliminary data.</text>
</comment>
<keyword evidence="11" id="KW-1185">Reference proteome</keyword>
<comment type="function">
    <text evidence="9">Component of the large ribosomal subunit. The ribosome is a large ribonucleoprotein complex responsible for the synthesis of proteins in the cell.</text>
</comment>
<organism evidence="10 11">
    <name type="scientific">Golovinomyces cichoracearum</name>
    <dbReference type="NCBI Taxonomy" id="62708"/>
    <lineage>
        <taxon>Eukaryota</taxon>
        <taxon>Fungi</taxon>
        <taxon>Dikarya</taxon>
        <taxon>Ascomycota</taxon>
        <taxon>Pezizomycotina</taxon>
        <taxon>Leotiomycetes</taxon>
        <taxon>Erysiphales</taxon>
        <taxon>Erysiphaceae</taxon>
        <taxon>Golovinomyces</taxon>
    </lineage>
</organism>
<dbReference type="GO" id="GO:0008270">
    <property type="term" value="F:zinc ion binding"/>
    <property type="evidence" value="ECO:0007669"/>
    <property type="project" value="UniProtKB-KW"/>
</dbReference>
<dbReference type="AlphaFoldDB" id="A0A420H7U1"/>
<keyword evidence="4" id="KW-0863">Zinc-finger</keyword>
<evidence type="ECO:0000256" key="6">
    <source>
        <dbReference type="ARBA" id="ARBA00022884"/>
    </source>
</evidence>
<keyword evidence="2 9" id="KW-0479">Metal-binding</keyword>
<dbReference type="GO" id="GO:0005840">
    <property type="term" value="C:ribosome"/>
    <property type="evidence" value="ECO:0007669"/>
    <property type="project" value="UniProtKB-KW"/>
</dbReference>
<evidence type="ECO:0000256" key="9">
    <source>
        <dbReference type="RuleBase" id="RU000576"/>
    </source>
</evidence>
<evidence type="ECO:0000256" key="2">
    <source>
        <dbReference type="ARBA" id="ARBA00022723"/>
    </source>
</evidence>
<dbReference type="Pfam" id="PF01907">
    <property type="entry name" value="Ribosomal_L37e"/>
    <property type="match status" value="1"/>
</dbReference>
<reference evidence="10 11" key="1">
    <citation type="journal article" date="2018" name="BMC Genomics">
        <title>Comparative genome analyses reveal sequence features reflecting distinct modes of host-adaptation between dicot and monocot powdery mildew.</title>
        <authorList>
            <person name="Wu Y."/>
            <person name="Ma X."/>
            <person name="Pan Z."/>
            <person name="Kale S.D."/>
            <person name="Song Y."/>
            <person name="King H."/>
            <person name="Zhang Q."/>
            <person name="Presley C."/>
            <person name="Deng X."/>
            <person name="Wei C.I."/>
            <person name="Xiao S."/>
        </authorList>
    </citation>
    <scope>NUCLEOTIDE SEQUENCE [LARGE SCALE GENOMIC DNA]</scope>
    <source>
        <strain evidence="10">UMSG3</strain>
    </source>
</reference>
<accession>A0A420H7U1</accession>
<evidence type="ECO:0000313" key="10">
    <source>
        <dbReference type="EMBL" id="RKF53499.1"/>
    </source>
</evidence>
<dbReference type="Proteomes" id="UP000283383">
    <property type="component" value="Unassembled WGS sequence"/>
</dbReference>
<keyword evidence="3 9" id="KW-0699">rRNA-binding</keyword>
<dbReference type="InterPro" id="IPR011331">
    <property type="entry name" value="Ribosomal_eL37/eL43"/>
</dbReference>
<dbReference type="GO" id="GO:0019843">
    <property type="term" value="F:rRNA binding"/>
    <property type="evidence" value="ECO:0007669"/>
    <property type="project" value="UniProtKB-KW"/>
</dbReference>
<keyword evidence="5 9" id="KW-0862">Zinc</keyword>
<dbReference type="EMBL" id="MCBQ01021827">
    <property type="protein sequence ID" value="RKF53499.1"/>
    <property type="molecule type" value="Genomic_DNA"/>
</dbReference>
<evidence type="ECO:0000256" key="4">
    <source>
        <dbReference type="ARBA" id="ARBA00022771"/>
    </source>
</evidence>
<dbReference type="PROSITE" id="PS01077">
    <property type="entry name" value="RIBOSOMAL_L37E"/>
    <property type="match status" value="1"/>
</dbReference>
<dbReference type="Gene3D" id="2.20.25.30">
    <property type="match status" value="1"/>
</dbReference>
<keyword evidence="8 9" id="KW-0687">Ribonucleoprotein</keyword>
<keyword evidence="7 9" id="KW-0689">Ribosomal protein</keyword>
<proteinExistence type="inferred from homology"/>
<gene>
    <name evidence="10" type="ORF">GcM3_218043</name>
</gene>
<dbReference type="InterPro" id="IPR018267">
    <property type="entry name" value="Ribosomal_eL37_CS"/>
</dbReference>
<evidence type="ECO:0000256" key="3">
    <source>
        <dbReference type="ARBA" id="ARBA00022730"/>
    </source>
</evidence>